<dbReference type="AlphaFoldDB" id="A0A3L8DXV7"/>
<protein>
    <submittedName>
        <fullName evidence="1">Uncharacterized protein</fullName>
    </submittedName>
</protein>
<organism evidence="1">
    <name type="scientific">Ooceraea biroi</name>
    <name type="common">Clonal raider ant</name>
    <name type="synonym">Cerapachys biroi</name>
    <dbReference type="NCBI Taxonomy" id="2015173"/>
    <lineage>
        <taxon>Eukaryota</taxon>
        <taxon>Metazoa</taxon>
        <taxon>Ecdysozoa</taxon>
        <taxon>Arthropoda</taxon>
        <taxon>Hexapoda</taxon>
        <taxon>Insecta</taxon>
        <taxon>Pterygota</taxon>
        <taxon>Neoptera</taxon>
        <taxon>Endopterygota</taxon>
        <taxon>Hymenoptera</taxon>
        <taxon>Apocrita</taxon>
        <taxon>Aculeata</taxon>
        <taxon>Formicoidea</taxon>
        <taxon>Formicidae</taxon>
        <taxon>Dorylinae</taxon>
        <taxon>Ooceraea</taxon>
    </lineage>
</organism>
<accession>A0A3L8DXV7</accession>
<reference evidence="1" key="2">
    <citation type="submission" date="2018-07" db="EMBL/GenBank/DDBJ databases">
        <authorList>
            <person name="Mckenzie S.K."/>
            <person name="Kronauer D.J.C."/>
        </authorList>
    </citation>
    <scope>NUCLEOTIDE SEQUENCE</scope>
    <source>
        <strain evidence="1">Clonal line C1</strain>
    </source>
</reference>
<proteinExistence type="predicted"/>
<gene>
    <name evidence="1" type="ORF">DMN91_003298</name>
</gene>
<evidence type="ECO:0000313" key="1">
    <source>
        <dbReference type="EMBL" id="RLU25206.1"/>
    </source>
</evidence>
<dbReference type="EMBL" id="QOIP01000003">
    <property type="protein sequence ID" value="RLU25206.1"/>
    <property type="molecule type" value="Genomic_DNA"/>
</dbReference>
<sequence length="160" mass="17588">GRRARGRGRNVTRGVNSERRKIDGWGEVCLRRRSRASLDASICRKNEDRTSGLRRSRNFAKGAGRITVSRPTLTCVCDCRARDPPGRCAPREAPRRERSAVSLATRCPRTRASIGDSAIAPNASAIRTFSSTLARRIGSGSAIRTRRDDDVLDTPVLELA</sequence>
<name>A0A3L8DXV7_OOCBI</name>
<dbReference type="Proteomes" id="UP000279307">
    <property type="component" value="Chromosome 3"/>
</dbReference>
<comment type="caution">
    <text evidence="1">The sequence shown here is derived from an EMBL/GenBank/DDBJ whole genome shotgun (WGS) entry which is preliminary data.</text>
</comment>
<feature type="non-terminal residue" evidence="1">
    <location>
        <position position="1"/>
    </location>
</feature>
<reference evidence="1" key="1">
    <citation type="journal article" date="2018" name="Genome Res.">
        <title>The genomic architecture and molecular evolution of ant odorant receptors.</title>
        <authorList>
            <person name="McKenzie S.K."/>
            <person name="Kronauer D.J.C."/>
        </authorList>
    </citation>
    <scope>NUCLEOTIDE SEQUENCE [LARGE SCALE GENOMIC DNA]</scope>
    <source>
        <strain evidence="1">Clonal line C1</strain>
    </source>
</reference>